<proteinExistence type="predicted"/>
<sequence length="145" mass="16227">MAALVLPCTPKSVSISTLPHNLRRSPTSTNLITQFLDLSYPRHRDVRVRLNISIDRHPALQRSTEILFDRTKRLVQLIGEIERAFGIASTSIGKGAISNSNIVLKIMDSNGRLLLQNSRLGERIFERCRGGQETLSLSVIVSHVR</sequence>
<reference evidence="1 2" key="1">
    <citation type="submission" date="2016-04" db="EMBL/GenBank/DDBJ databases">
        <title>Evolutionary innovation and constraint leading to complex multicellularity in the Ascomycota.</title>
        <authorList>
            <person name="Cisse O."/>
            <person name="Nguyen A."/>
            <person name="Hewitt D.A."/>
            <person name="Jedd G."/>
            <person name="Stajich J.E."/>
        </authorList>
    </citation>
    <scope>NUCLEOTIDE SEQUENCE [LARGE SCALE GENOMIC DNA]</scope>
    <source>
        <strain evidence="1 2">DAH-3</strain>
    </source>
</reference>
<name>A0A1U7LQT8_NEOID</name>
<gene>
    <name evidence="1" type="ORF">NEOLI_002628</name>
</gene>
<dbReference type="AlphaFoldDB" id="A0A1U7LQT8"/>
<keyword evidence="2" id="KW-1185">Reference proteome</keyword>
<organism evidence="1 2">
    <name type="scientific">Neolecta irregularis (strain DAH-3)</name>
    <dbReference type="NCBI Taxonomy" id="1198029"/>
    <lineage>
        <taxon>Eukaryota</taxon>
        <taxon>Fungi</taxon>
        <taxon>Dikarya</taxon>
        <taxon>Ascomycota</taxon>
        <taxon>Taphrinomycotina</taxon>
        <taxon>Neolectales</taxon>
        <taxon>Neolectaceae</taxon>
        <taxon>Neolecta</taxon>
    </lineage>
</organism>
<evidence type="ECO:0000313" key="2">
    <source>
        <dbReference type="Proteomes" id="UP000186594"/>
    </source>
</evidence>
<protein>
    <submittedName>
        <fullName evidence="1">Uncharacterized protein</fullName>
    </submittedName>
</protein>
<accession>A0A1U7LQT8</accession>
<evidence type="ECO:0000313" key="1">
    <source>
        <dbReference type="EMBL" id="OLL24881.1"/>
    </source>
</evidence>
<dbReference type="EMBL" id="LXFE01000587">
    <property type="protein sequence ID" value="OLL24881.1"/>
    <property type="molecule type" value="Genomic_DNA"/>
</dbReference>
<dbReference type="Proteomes" id="UP000186594">
    <property type="component" value="Unassembled WGS sequence"/>
</dbReference>
<comment type="caution">
    <text evidence="1">The sequence shown here is derived from an EMBL/GenBank/DDBJ whole genome shotgun (WGS) entry which is preliminary data.</text>
</comment>